<gene>
    <name evidence="1" type="ORF">RPERSI_LOCUS5427</name>
</gene>
<accession>A0ACA9MID1</accession>
<evidence type="ECO:0000313" key="2">
    <source>
        <dbReference type="Proteomes" id="UP000789920"/>
    </source>
</evidence>
<proteinExistence type="predicted"/>
<dbReference type="Proteomes" id="UP000789920">
    <property type="component" value="Unassembled WGS sequence"/>
</dbReference>
<organism evidence="1 2">
    <name type="scientific">Racocetra persica</name>
    <dbReference type="NCBI Taxonomy" id="160502"/>
    <lineage>
        <taxon>Eukaryota</taxon>
        <taxon>Fungi</taxon>
        <taxon>Fungi incertae sedis</taxon>
        <taxon>Mucoromycota</taxon>
        <taxon>Glomeromycotina</taxon>
        <taxon>Glomeromycetes</taxon>
        <taxon>Diversisporales</taxon>
        <taxon>Gigasporaceae</taxon>
        <taxon>Racocetra</taxon>
    </lineage>
</organism>
<evidence type="ECO:0000313" key="1">
    <source>
        <dbReference type="EMBL" id="CAG8588189.1"/>
    </source>
</evidence>
<reference evidence="1" key="1">
    <citation type="submission" date="2021-06" db="EMBL/GenBank/DDBJ databases">
        <authorList>
            <person name="Kallberg Y."/>
            <person name="Tangrot J."/>
            <person name="Rosling A."/>
        </authorList>
    </citation>
    <scope>NUCLEOTIDE SEQUENCE</scope>
    <source>
        <strain evidence="1">MA461A</strain>
    </source>
</reference>
<sequence>MSHGLKLHSKANHHRIIKFFGASHDEENELYYLVLKFAECTLRKYLSTEKDTLQWTEKVQLAIQIAEGVQYINSELNVAHPDFGLSRCLDSTITTNSQIIGIAPFIEPQKFKNKNYKQDKKSDIYSLGVIFWEISSCSPPFCSLDPNAVILDVCKGIREKTVAGTPNEYVQLYSDCWKEDPTCRPEIYNILN</sequence>
<comment type="caution">
    <text evidence="1">The sequence shown here is derived from an EMBL/GenBank/DDBJ whole genome shotgun (WGS) entry which is preliminary data.</text>
</comment>
<dbReference type="EMBL" id="CAJVQC010008103">
    <property type="protein sequence ID" value="CAG8588189.1"/>
    <property type="molecule type" value="Genomic_DNA"/>
</dbReference>
<name>A0ACA9MID1_9GLOM</name>
<protein>
    <submittedName>
        <fullName evidence="1">13692_t:CDS:1</fullName>
    </submittedName>
</protein>
<keyword evidence="2" id="KW-1185">Reference proteome</keyword>
<feature type="non-terminal residue" evidence="1">
    <location>
        <position position="192"/>
    </location>
</feature>